<gene>
    <name evidence="2" type="ORF">CONPUDRAFT_160111</name>
</gene>
<dbReference type="KEGG" id="cput:CONPUDRAFT_160111"/>
<evidence type="ECO:0000256" key="1">
    <source>
        <dbReference type="SAM" id="MobiDB-lite"/>
    </source>
</evidence>
<proteinExistence type="predicted"/>
<accession>R7SE03</accession>
<sequence>MVKYWGHVVSEDQLNDVLVAEGKAVTTQRETQFWLHIDVMYRAMIIAKVPDPSPRRIVFDDGRRGWIFAFKVSNALYDDKLPEHVPRQSKEQVEQLRIALGKTKKPAWYRGYDFDPKLDSGPWLTFRGRNDSSIGDHDFPWAGSPSFTPPSLLVPTPNPLATPSQSTRNPPAIHPQSTRNPPAIHPQHPLPASPRTCDQKQRRAITPIQEEPPEHSAATPA</sequence>
<dbReference type="GeneID" id="19204233"/>
<feature type="region of interest" description="Disordered" evidence="1">
    <location>
        <begin position="140"/>
        <end position="221"/>
    </location>
</feature>
<protein>
    <submittedName>
        <fullName evidence="2">Uncharacterized protein</fullName>
    </submittedName>
</protein>
<organism evidence="2 3">
    <name type="scientific">Coniophora puteana (strain RWD-64-598)</name>
    <name type="common">Brown rot fungus</name>
    <dbReference type="NCBI Taxonomy" id="741705"/>
    <lineage>
        <taxon>Eukaryota</taxon>
        <taxon>Fungi</taxon>
        <taxon>Dikarya</taxon>
        <taxon>Basidiomycota</taxon>
        <taxon>Agaricomycotina</taxon>
        <taxon>Agaricomycetes</taxon>
        <taxon>Agaricomycetidae</taxon>
        <taxon>Boletales</taxon>
        <taxon>Coniophorineae</taxon>
        <taxon>Coniophoraceae</taxon>
        <taxon>Coniophora</taxon>
    </lineage>
</organism>
<evidence type="ECO:0000313" key="2">
    <source>
        <dbReference type="EMBL" id="EIW74401.1"/>
    </source>
</evidence>
<feature type="compositionally biased region" description="Polar residues" evidence="1">
    <location>
        <begin position="159"/>
        <end position="180"/>
    </location>
</feature>
<evidence type="ECO:0000313" key="3">
    <source>
        <dbReference type="Proteomes" id="UP000053558"/>
    </source>
</evidence>
<keyword evidence="3" id="KW-1185">Reference proteome</keyword>
<dbReference type="RefSeq" id="XP_007775419.1">
    <property type="nucleotide sequence ID" value="XM_007777229.1"/>
</dbReference>
<dbReference type="AlphaFoldDB" id="R7SE03"/>
<dbReference type="Proteomes" id="UP000053558">
    <property type="component" value="Unassembled WGS sequence"/>
</dbReference>
<name>R7SE03_CONPW</name>
<reference evidence="3" key="1">
    <citation type="journal article" date="2012" name="Science">
        <title>The Paleozoic origin of enzymatic lignin decomposition reconstructed from 31 fungal genomes.</title>
        <authorList>
            <person name="Floudas D."/>
            <person name="Binder M."/>
            <person name="Riley R."/>
            <person name="Barry K."/>
            <person name="Blanchette R.A."/>
            <person name="Henrissat B."/>
            <person name="Martinez A.T."/>
            <person name="Otillar R."/>
            <person name="Spatafora J.W."/>
            <person name="Yadav J.S."/>
            <person name="Aerts A."/>
            <person name="Benoit I."/>
            <person name="Boyd A."/>
            <person name="Carlson A."/>
            <person name="Copeland A."/>
            <person name="Coutinho P.M."/>
            <person name="de Vries R.P."/>
            <person name="Ferreira P."/>
            <person name="Findley K."/>
            <person name="Foster B."/>
            <person name="Gaskell J."/>
            <person name="Glotzer D."/>
            <person name="Gorecki P."/>
            <person name="Heitman J."/>
            <person name="Hesse C."/>
            <person name="Hori C."/>
            <person name="Igarashi K."/>
            <person name="Jurgens J.A."/>
            <person name="Kallen N."/>
            <person name="Kersten P."/>
            <person name="Kohler A."/>
            <person name="Kuees U."/>
            <person name="Kumar T.K.A."/>
            <person name="Kuo A."/>
            <person name="LaButti K."/>
            <person name="Larrondo L.F."/>
            <person name="Lindquist E."/>
            <person name="Ling A."/>
            <person name="Lombard V."/>
            <person name="Lucas S."/>
            <person name="Lundell T."/>
            <person name="Martin R."/>
            <person name="McLaughlin D.J."/>
            <person name="Morgenstern I."/>
            <person name="Morin E."/>
            <person name="Murat C."/>
            <person name="Nagy L.G."/>
            <person name="Nolan M."/>
            <person name="Ohm R.A."/>
            <person name="Patyshakuliyeva A."/>
            <person name="Rokas A."/>
            <person name="Ruiz-Duenas F.J."/>
            <person name="Sabat G."/>
            <person name="Salamov A."/>
            <person name="Samejima M."/>
            <person name="Schmutz J."/>
            <person name="Slot J.C."/>
            <person name="St John F."/>
            <person name="Stenlid J."/>
            <person name="Sun H."/>
            <person name="Sun S."/>
            <person name="Syed K."/>
            <person name="Tsang A."/>
            <person name="Wiebenga A."/>
            <person name="Young D."/>
            <person name="Pisabarro A."/>
            <person name="Eastwood D.C."/>
            <person name="Martin F."/>
            <person name="Cullen D."/>
            <person name="Grigoriev I.V."/>
            <person name="Hibbett D.S."/>
        </authorList>
    </citation>
    <scope>NUCLEOTIDE SEQUENCE [LARGE SCALE GENOMIC DNA]</scope>
    <source>
        <strain evidence="3">RWD-64-598 SS2</strain>
    </source>
</reference>
<dbReference type="EMBL" id="JH711592">
    <property type="protein sequence ID" value="EIW74401.1"/>
    <property type="molecule type" value="Genomic_DNA"/>
</dbReference>